<proteinExistence type="predicted"/>
<sequence length="160" mass="18637">MYSSLMSWISLPCLIVTTLLSPSFNVYSTASAIETRTKSDQLVKITLFIKKRDNLTYEEFHEYWSGPHVKIFHSVPIVRQNIIKYSQFHSNESVDLTQYGLTPVGYDGGVNLWTRSLDDLLAVFNDEEYLNVVVPNGKTFFKYDEMTAMYGWEEDKWDHE</sequence>
<evidence type="ECO:0000313" key="1">
    <source>
        <dbReference type="EMBL" id="KAI4863383.1"/>
    </source>
</evidence>
<dbReference type="Proteomes" id="UP001497700">
    <property type="component" value="Unassembled WGS sequence"/>
</dbReference>
<dbReference type="EMBL" id="MU393505">
    <property type="protein sequence ID" value="KAI4863383.1"/>
    <property type="molecule type" value="Genomic_DNA"/>
</dbReference>
<evidence type="ECO:0000313" key="2">
    <source>
        <dbReference type="Proteomes" id="UP001497700"/>
    </source>
</evidence>
<organism evidence="1 2">
    <name type="scientific">Hypoxylon rubiginosum</name>
    <dbReference type="NCBI Taxonomy" id="110542"/>
    <lineage>
        <taxon>Eukaryota</taxon>
        <taxon>Fungi</taxon>
        <taxon>Dikarya</taxon>
        <taxon>Ascomycota</taxon>
        <taxon>Pezizomycotina</taxon>
        <taxon>Sordariomycetes</taxon>
        <taxon>Xylariomycetidae</taxon>
        <taxon>Xylariales</taxon>
        <taxon>Hypoxylaceae</taxon>
        <taxon>Hypoxylon</taxon>
    </lineage>
</organism>
<comment type="caution">
    <text evidence="1">The sequence shown here is derived from an EMBL/GenBank/DDBJ whole genome shotgun (WGS) entry which is preliminary data.</text>
</comment>
<accession>A0ACB9YWN0</accession>
<protein>
    <submittedName>
        <fullName evidence="1">Uncharacterized protein</fullName>
    </submittedName>
</protein>
<name>A0ACB9YWN0_9PEZI</name>
<keyword evidence="2" id="KW-1185">Reference proteome</keyword>
<gene>
    <name evidence="1" type="ORF">F4820DRAFT_427218</name>
</gene>
<reference evidence="1 2" key="1">
    <citation type="journal article" date="2022" name="New Phytol.">
        <title>Ecological generalism drives hyperdiversity of secondary metabolite gene clusters in xylarialean endophytes.</title>
        <authorList>
            <person name="Franco M.E.E."/>
            <person name="Wisecaver J.H."/>
            <person name="Arnold A.E."/>
            <person name="Ju Y.M."/>
            <person name="Slot J.C."/>
            <person name="Ahrendt S."/>
            <person name="Moore L.P."/>
            <person name="Eastman K.E."/>
            <person name="Scott K."/>
            <person name="Konkel Z."/>
            <person name="Mondo S.J."/>
            <person name="Kuo A."/>
            <person name="Hayes R.D."/>
            <person name="Haridas S."/>
            <person name="Andreopoulos B."/>
            <person name="Riley R."/>
            <person name="LaButti K."/>
            <person name="Pangilinan J."/>
            <person name="Lipzen A."/>
            <person name="Amirebrahimi M."/>
            <person name="Yan J."/>
            <person name="Adam C."/>
            <person name="Keymanesh K."/>
            <person name="Ng V."/>
            <person name="Louie K."/>
            <person name="Northen T."/>
            <person name="Drula E."/>
            <person name="Henrissat B."/>
            <person name="Hsieh H.M."/>
            <person name="Youens-Clark K."/>
            <person name="Lutzoni F."/>
            <person name="Miadlikowska J."/>
            <person name="Eastwood D.C."/>
            <person name="Hamelin R.C."/>
            <person name="Grigoriev I.V."/>
            <person name="U'Ren J.M."/>
        </authorList>
    </citation>
    <scope>NUCLEOTIDE SEQUENCE [LARGE SCALE GENOMIC DNA]</scope>
    <source>
        <strain evidence="1 2">CBS 119005</strain>
    </source>
</reference>